<evidence type="ECO:0000313" key="3">
    <source>
        <dbReference type="EMBL" id="ADK82369.1"/>
    </source>
</evidence>
<keyword evidence="1" id="KW-0472">Membrane</keyword>
<dbReference type="STRING" id="573413.Spirs_3271"/>
<dbReference type="RefSeq" id="WP_013255828.1">
    <property type="nucleotide sequence ID" value="NC_014364.1"/>
</dbReference>
<evidence type="ECO:0000256" key="1">
    <source>
        <dbReference type="SAM" id="Phobius"/>
    </source>
</evidence>
<feature type="chain" id="PRO_5005672901" description="SHOCT domain-containing protein" evidence="2">
    <location>
        <begin position="27"/>
        <end position="222"/>
    </location>
</feature>
<evidence type="ECO:0000256" key="2">
    <source>
        <dbReference type="SAM" id="SignalP"/>
    </source>
</evidence>
<dbReference type="KEGG" id="ssm:Spirs_3271"/>
<evidence type="ECO:0000313" key="4">
    <source>
        <dbReference type="Proteomes" id="UP000002318"/>
    </source>
</evidence>
<feature type="transmembrane region" description="Helical" evidence="1">
    <location>
        <begin position="157"/>
        <end position="180"/>
    </location>
</feature>
<feature type="signal peptide" evidence="2">
    <location>
        <begin position="1"/>
        <end position="26"/>
    </location>
</feature>
<organism evidence="3 4">
    <name type="scientific">Sediminispirochaeta smaragdinae (strain DSM 11293 / JCM 15392 / SEBR 4228)</name>
    <name type="common">Spirochaeta smaragdinae</name>
    <dbReference type="NCBI Taxonomy" id="573413"/>
    <lineage>
        <taxon>Bacteria</taxon>
        <taxon>Pseudomonadati</taxon>
        <taxon>Spirochaetota</taxon>
        <taxon>Spirochaetia</taxon>
        <taxon>Spirochaetales</taxon>
        <taxon>Spirochaetaceae</taxon>
        <taxon>Sediminispirochaeta</taxon>
    </lineage>
</organism>
<dbReference type="HOGENOM" id="CLU_1244688_0_0_12"/>
<dbReference type="eggNOG" id="COG3462">
    <property type="taxonomic scope" value="Bacteria"/>
</dbReference>
<accession>E1RAK1</accession>
<dbReference type="Proteomes" id="UP000002318">
    <property type="component" value="Chromosome"/>
</dbReference>
<sequence>MTIIKRCAIGILSLSFLLVPAFVLTANEGGHGSGIDQIIAEIEQTQGVDTISEINPDRVSPKLLEELGDAVMGIMISDEQQHEWMDQMMGGEGSEQLASMHRLMGYRYLQSNGDLSSGLWGPGMSGYGMMGPGMMGSWGVSSGWYGPGSPDVMAGLMTPWLCAICLVLLIAVIVLIIALVKAKKTRITFDSGTAKEIIRSRYAKGELSREDYLQLKDDLKEN</sequence>
<dbReference type="EMBL" id="CP002116">
    <property type="protein sequence ID" value="ADK82369.1"/>
    <property type="molecule type" value="Genomic_DNA"/>
</dbReference>
<keyword evidence="2" id="KW-0732">Signal</keyword>
<reference evidence="3 4" key="1">
    <citation type="journal article" date="2010" name="Stand. Genomic Sci.">
        <title>Complete genome sequence of Spirochaeta smaragdinae type strain (SEBR 4228).</title>
        <authorList>
            <person name="Mavromatis K."/>
            <person name="Yasawong M."/>
            <person name="Chertkov O."/>
            <person name="Lapidus A."/>
            <person name="Lucas S."/>
            <person name="Nolan M."/>
            <person name="Del Rio T.G."/>
            <person name="Tice H."/>
            <person name="Cheng J.F."/>
            <person name="Pitluck S."/>
            <person name="Liolios K."/>
            <person name="Ivanova N."/>
            <person name="Tapia R."/>
            <person name="Han C."/>
            <person name="Bruce D."/>
            <person name="Goodwin L."/>
            <person name="Pati A."/>
            <person name="Chen A."/>
            <person name="Palaniappan K."/>
            <person name="Land M."/>
            <person name="Hauser L."/>
            <person name="Chang Y.J."/>
            <person name="Jeffries C.D."/>
            <person name="Detter J.C."/>
            <person name="Rohde M."/>
            <person name="Brambilla E."/>
            <person name="Spring S."/>
            <person name="Goker M."/>
            <person name="Sikorski J."/>
            <person name="Woyke T."/>
            <person name="Bristow J."/>
            <person name="Eisen J.A."/>
            <person name="Markowitz V."/>
            <person name="Hugenholtz P."/>
            <person name="Klenk H.P."/>
            <person name="Kyrpides N.C."/>
        </authorList>
    </citation>
    <scope>NUCLEOTIDE SEQUENCE [LARGE SCALE GENOMIC DNA]</scope>
    <source>
        <strain evidence="4">DSM 11293 / JCM 15392 / SEBR 4228</strain>
    </source>
</reference>
<evidence type="ECO:0008006" key="5">
    <source>
        <dbReference type="Google" id="ProtNLM"/>
    </source>
</evidence>
<protein>
    <recommendedName>
        <fullName evidence="5">SHOCT domain-containing protein</fullName>
    </recommendedName>
</protein>
<dbReference type="AlphaFoldDB" id="E1RAK1"/>
<dbReference type="OrthoDB" id="371370at2"/>
<keyword evidence="1" id="KW-0812">Transmembrane</keyword>
<name>E1RAK1_SEDSS</name>
<proteinExistence type="predicted"/>
<keyword evidence="4" id="KW-1185">Reference proteome</keyword>
<keyword evidence="1" id="KW-1133">Transmembrane helix</keyword>
<gene>
    <name evidence="3" type="ordered locus">Spirs_3271</name>
</gene>